<dbReference type="InterPro" id="IPR013325">
    <property type="entry name" value="RNA_pol_sigma_r2"/>
</dbReference>
<dbReference type="AlphaFoldDB" id="A0A0M4D0G6"/>
<dbReference type="InterPro" id="IPR039425">
    <property type="entry name" value="RNA_pol_sigma-70-like"/>
</dbReference>
<dbReference type="GO" id="GO:0016987">
    <property type="term" value="F:sigma factor activity"/>
    <property type="evidence" value="ECO:0007669"/>
    <property type="project" value="UniProtKB-KW"/>
</dbReference>
<dbReference type="EMBL" id="CP009220">
    <property type="protein sequence ID" value="ALC07132.1"/>
    <property type="molecule type" value="Genomic_DNA"/>
</dbReference>
<dbReference type="SUPFAM" id="SSF88946">
    <property type="entry name" value="Sigma2 domain of RNA polymerase sigma factors"/>
    <property type="match status" value="1"/>
</dbReference>
<dbReference type="Proteomes" id="UP000068067">
    <property type="component" value="Chromosome"/>
</dbReference>
<keyword evidence="2" id="KW-0731">Sigma factor</keyword>
<evidence type="ECO:0000256" key="4">
    <source>
        <dbReference type="ARBA" id="ARBA00023163"/>
    </source>
</evidence>
<dbReference type="GO" id="GO:0003677">
    <property type="term" value="F:DNA binding"/>
    <property type="evidence" value="ECO:0007669"/>
    <property type="project" value="UniProtKB-KW"/>
</dbReference>
<evidence type="ECO:0000259" key="5">
    <source>
        <dbReference type="Pfam" id="PF04542"/>
    </source>
</evidence>
<evidence type="ECO:0000313" key="7">
    <source>
        <dbReference type="Proteomes" id="UP000068067"/>
    </source>
</evidence>
<dbReference type="PATRIC" id="fig|931089.4.peg.2838"/>
<evidence type="ECO:0000256" key="1">
    <source>
        <dbReference type="ARBA" id="ARBA00023015"/>
    </source>
</evidence>
<evidence type="ECO:0000256" key="2">
    <source>
        <dbReference type="ARBA" id="ARBA00023082"/>
    </source>
</evidence>
<proteinExistence type="predicted"/>
<feature type="domain" description="RNA polymerase sigma-70 region 2" evidence="5">
    <location>
        <begin position="21"/>
        <end position="74"/>
    </location>
</feature>
<keyword evidence="1" id="KW-0805">Transcription regulation</keyword>
<keyword evidence="7" id="KW-1185">Reference proteome</keyword>
<evidence type="ECO:0000313" key="6">
    <source>
        <dbReference type="EMBL" id="ALC07132.1"/>
    </source>
</evidence>
<keyword evidence="3" id="KW-0238">DNA-binding</keyword>
<dbReference type="KEGG" id="cdx:CDES_14035"/>
<dbReference type="STRING" id="931089.CDES_14035"/>
<evidence type="ECO:0000256" key="3">
    <source>
        <dbReference type="ARBA" id="ARBA00023125"/>
    </source>
</evidence>
<dbReference type="InterPro" id="IPR007627">
    <property type="entry name" value="RNA_pol_sigma70_r2"/>
</dbReference>
<accession>A0A0M4D0G6</accession>
<sequence>MSDTQLVKSFVAGDSNAFGAIVERHERHLFRAAQRYCRKPEDAQDILQEALLRASRNMHLYRAEASLGTWLHRLVLSIVGVKMLI</sequence>
<gene>
    <name evidence="6" type="ORF">CDES_14035</name>
</gene>
<dbReference type="PANTHER" id="PTHR43133:SF8">
    <property type="entry name" value="RNA POLYMERASE SIGMA FACTOR HI_1459-RELATED"/>
    <property type="match status" value="1"/>
</dbReference>
<dbReference type="Gene3D" id="1.10.1740.10">
    <property type="match status" value="1"/>
</dbReference>
<organism evidence="6 7">
    <name type="scientific">Corynebacterium deserti GIMN1.010</name>
    <dbReference type="NCBI Taxonomy" id="931089"/>
    <lineage>
        <taxon>Bacteria</taxon>
        <taxon>Bacillati</taxon>
        <taxon>Actinomycetota</taxon>
        <taxon>Actinomycetes</taxon>
        <taxon>Mycobacteriales</taxon>
        <taxon>Corynebacteriaceae</taxon>
        <taxon>Corynebacterium</taxon>
    </lineage>
</organism>
<reference evidence="6 7" key="1">
    <citation type="submission" date="2014-08" db="EMBL/GenBank/DDBJ databases">
        <title>Complete genome sequence of Corynebacterium deserti GIMN1.010 (=DSM 45689), isolated from desert sand in western China.</title>
        <authorList>
            <person name="Ruckert C."/>
            <person name="Albersmeier A."/>
            <person name="Kalinowski J."/>
        </authorList>
    </citation>
    <scope>NUCLEOTIDE SEQUENCE [LARGE SCALE GENOMIC DNA]</scope>
    <source>
        <strain evidence="6 7">GIMN1.010</strain>
    </source>
</reference>
<keyword evidence="4" id="KW-0804">Transcription</keyword>
<dbReference type="PANTHER" id="PTHR43133">
    <property type="entry name" value="RNA POLYMERASE ECF-TYPE SIGMA FACTO"/>
    <property type="match status" value="1"/>
</dbReference>
<protein>
    <recommendedName>
        <fullName evidence="5">RNA polymerase sigma-70 region 2 domain-containing protein</fullName>
    </recommendedName>
</protein>
<dbReference type="GO" id="GO:0006352">
    <property type="term" value="P:DNA-templated transcription initiation"/>
    <property type="evidence" value="ECO:0007669"/>
    <property type="project" value="InterPro"/>
</dbReference>
<dbReference type="Pfam" id="PF04542">
    <property type="entry name" value="Sigma70_r2"/>
    <property type="match status" value="1"/>
</dbReference>
<name>A0A0M4D0G6_9CORY</name>